<evidence type="ECO:0000259" key="2">
    <source>
        <dbReference type="Pfam" id="PF03629"/>
    </source>
</evidence>
<keyword evidence="4" id="KW-1185">Reference proteome</keyword>
<dbReference type="InterPro" id="IPR036514">
    <property type="entry name" value="SGNH_hydro_sf"/>
</dbReference>
<organism evidence="3 4">
    <name type="scientific">Algoriphagus aquatilis</name>
    <dbReference type="NCBI Taxonomy" id="490186"/>
    <lineage>
        <taxon>Bacteria</taxon>
        <taxon>Pseudomonadati</taxon>
        <taxon>Bacteroidota</taxon>
        <taxon>Cytophagia</taxon>
        <taxon>Cytophagales</taxon>
        <taxon>Cyclobacteriaceae</taxon>
        <taxon>Algoriphagus</taxon>
    </lineage>
</organism>
<feature type="domain" description="Sialate O-acetylesterase" evidence="2">
    <location>
        <begin position="15"/>
        <end position="241"/>
    </location>
</feature>
<dbReference type="InterPro" id="IPR052940">
    <property type="entry name" value="Carb_Esterase_6"/>
</dbReference>
<dbReference type="PANTHER" id="PTHR31988">
    <property type="entry name" value="ESTERASE, PUTATIVE (DUF303)-RELATED"/>
    <property type="match status" value="1"/>
</dbReference>
<dbReference type="EMBL" id="JBHSKS010000002">
    <property type="protein sequence ID" value="MFC5190651.1"/>
    <property type="molecule type" value="Genomic_DNA"/>
</dbReference>
<dbReference type="RefSeq" id="WP_377911940.1">
    <property type="nucleotide sequence ID" value="NZ_JBHSKS010000002.1"/>
</dbReference>
<gene>
    <name evidence="3" type="ORF">ACFPIK_02645</name>
</gene>
<dbReference type="Pfam" id="PF03629">
    <property type="entry name" value="SASA"/>
    <property type="match status" value="1"/>
</dbReference>
<sequence>MEEKPEAIPAKENLWVFILAGQSNMAGRGKVEPMDTIPDPRILTINKTGEVILAKEPLHFYEPTLTGLDCGLSFGKELLKYIPDSVSILLLPTAVGGSAIQQWIGDETYRNVSLFSNFKEKVAIGKQYGTIKAILWHQGESDAASRETIDIYDKQLGVLFSKFRAEVGNPNLSICFGRLGSFSKTDESWQAINAKMEDYQKTDPFSYLIQTKDLNHKGDFIHFDSEGQRAMGISFAKAYIQRGFIVVE</sequence>
<reference evidence="4" key="1">
    <citation type="journal article" date="2019" name="Int. J. Syst. Evol. Microbiol.">
        <title>The Global Catalogue of Microorganisms (GCM) 10K type strain sequencing project: providing services to taxonomists for standard genome sequencing and annotation.</title>
        <authorList>
            <consortium name="The Broad Institute Genomics Platform"/>
            <consortium name="The Broad Institute Genome Sequencing Center for Infectious Disease"/>
            <person name="Wu L."/>
            <person name="Ma J."/>
        </authorList>
    </citation>
    <scope>NUCLEOTIDE SEQUENCE [LARGE SCALE GENOMIC DNA]</scope>
    <source>
        <strain evidence="4">CGMCC 1.7030</strain>
    </source>
</reference>
<keyword evidence="1" id="KW-0378">Hydrolase</keyword>
<dbReference type="Gene3D" id="3.40.50.1110">
    <property type="entry name" value="SGNH hydrolase"/>
    <property type="match status" value="1"/>
</dbReference>
<evidence type="ECO:0000256" key="1">
    <source>
        <dbReference type="ARBA" id="ARBA00022801"/>
    </source>
</evidence>
<evidence type="ECO:0000313" key="3">
    <source>
        <dbReference type="EMBL" id="MFC5190651.1"/>
    </source>
</evidence>
<protein>
    <submittedName>
        <fullName evidence="3">Sialate O-acetylesterase</fullName>
    </submittedName>
</protein>
<dbReference type="InterPro" id="IPR005181">
    <property type="entry name" value="SASA"/>
</dbReference>
<dbReference type="SUPFAM" id="SSF52266">
    <property type="entry name" value="SGNH hydrolase"/>
    <property type="match status" value="1"/>
</dbReference>
<name>A0ABW0BSR7_9BACT</name>
<accession>A0ABW0BSR7</accession>
<proteinExistence type="predicted"/>
<dbReference type="PANTHER" id="PTHR31988:SF19">
    <property type="entry name" value="9-O-ACETYL-N-ACETYLNEURAMINIC ACID DEACETYLASE-RELATED"/>
    <property type="match status" value="1"/>
</dbReference>
<comment type="caution">
    <text evidence="3">The sequence shown here is derived from an EMBL/GenBank/DDBJ whole genome shotgun (WGS) entry which is preliminary data.</text>
</comment>
<evidence type="ECO:0000313" key="4">
    <source>
        <dbReference type="Proteomes" id="UP001596163"/>
    </source>
</evidence>
<dbReference type="Proteomes" id="UP001596163">
    <property type="component" value="Unassembled WGS sequence"/>
</dbReference>